<organism evidence="1 2">
    <name type="scientific">Candidatus Azambacteria bacterium RBG_16_47_10</name>
    <dbReference type="NCBI Taxonomy" id="1797292"/>
    <lineage>
        <taxon>Bacteria</taxon>
        <taxon>Candidatus Azamiibacteriota</taxon>
    </lineage>
</organism>
<dbReference type="AlphaFoldDB" id="A0A1F5B163"/>
<name>A0A1F5B163_9BACT</name>
<evidence type="ECO:0000313" key="1">
    <source>
        <dbReference type="EMBL" id="OGD24353.1"/>
    </source>
</evidence>
<evidence type="ECO:0008006" key="3">
    <source>
        <dbReference type="Google" id="ProtNLM"/>
    </source>
</evidence>
<protein>
    <recommendedName>
        <fullName evidence="3">3D domain-containing protein</fullName>
    </recommendedName>
</protein>
<proteinExistence type="predicted"/>
<sequence>MRSKNGLLVVLFFLFLFCEPTIPTVLEKYFFYREKIEEENTYRPTQTILVTVTAYSSTPDQTNDSPFIMASGKRVYDGAIAANFLPTGTQVMLPEIYGEKVFTVEDRMHRRFSDRVDVWMETREEALQFGIKRVAMKIL</sequence>
<gene>
    <name evidence="1" type="ORF">A2Z10_01780</name>
</gene>
<dbReference type="CDD" id="cd22784">
    <property type="entry name" value="DPBB_MltA_YuiC-like"/>
    <property type="match status" value="1"/>
</dbReference>
<reference evidence="1 2" key="1">
    <citation type="journal article" date="2016" name="Nat. Commun.">
        <title>Thousands of microbial genomes shed light on interconnected biogeochemical processes in an aquifer system.</title>
        <authorList>
            <person name="Anantharaman K."/>
            <person name="Brown C.T."/>
            <person name="Hug L.A."/>
            <person name="Sharon I."/>
            <person name="Castelle C.J."/>
            <person name="Probst A.J."/>
            <person name="Thomas B.C."/>
            <person name="Singh A."/>
            <person name="Wilkins M.J."/>
            <person name="Karaoz U."/>
            <person name="Brodie E.L."/>
            <person name="Williams K.H."/>
            <person name="Hubbard S.S."/>
            <person name="Banfield J.F."/>
        </authorList>
    </citation>
    <scope>NUCLEOTIDE SEQUENCE [LARGE SCALE GENOMIC DNA]</scope>
</reference>
<evidence type="ECO:0000313" key="2">
    <source>
        <dbReference type="Proteomes" id="UP000176639"/>
    </source>
</evidence>
<dbReference type="EMBL" id="MEYI01000005">
    <property type="protein sequence ID" value="OGD24353.1"/>
    <property type="molecule type" value="Genomic_DNA"/>
</dbReference>
<dbReference type="Proteomes" id="UP000176639">
    <property type="component" value="Unassembled WGS sequence"/>
</dbReference>
<accession>A0A1F5B163</accession>
<comment type="caution">
    <text evidence="1">The sequence shown here is derived from an EMBL/GenBank/DDBJ whole genome shotgun (WGS) entry which is preliminary data.</text>
</comment>